<reference evidence="2 3" key="1">
    <citation type="journal article" date="2024" name="bioRxiv">
        <title>A reference genome for Trichogramma kaykai: A tiny desert-dwelling parasitoid wasp with competing sex-ratio distorters.</title>
        <authorList>
            <person name="Culotta J."/>
            <person name="Lindsey A.R."/>
        </authorList>
    </citation>
    <scope>NUCLEOTIDE SEQUENCE [LARGE SCALE GENOMIC DNA]</scope>
    <source>
        <strain evidence="2 3">KSX58</strain>
    </source>
</reference>
<keyword evidence="3" id="KW-1185">Reference proteome</keyword>
<proteinExistence type="predicted"/>
<evidence type="ECO:0000256" key="1">
    <source>
        <dbReference type="SAM" id="SignalP"/>
    </source>
</evidence>
<protein>
    <submittedName>
        <fullName evidence="2">Uncharacterized protein</fullName>
    </submittedName>
</protein>
<feature type="chain" id="PRO_5044866833" evidence="1">
    <location>
        <begin position="24"/>
        <end position="338"/>
    </location>
</feature>
<dbReference type="EMBL" id="JBJJXI010000080">
    <property type="protein sequence ID" value="KAL3395531.1"/>
    <property type="molecule type" value="Genomic_DNA"/>
</dbReference>
<name>A0ABD2WST7_9HYME</name>
<organism evidence="2 3">
    <name type="scientific">Trichogramma kaykai</name>
    <dbReference type="NCBI Taxonomy" id="54128"/>
    <lineage>
        <taxon>Eukaryota</taxon>
        <taxon>Metazoa</taxon>
        <taxon>Ecdysozoa</taxon>
        <taxon>Arthropoda</taxon>
        <taxon>Hexapoda</taxon>
        <taxon>Insecta</taxon>
        <taxon>Pterygota</taxon>
        <taxon>Neoptera</taxon>
        <taxon>Endopterygota</taxon>
        <taxon>Hymenoptera</taxon>
        <taxon>Apocrita</taxon>
        <taxon>Proctotrupomorpha</taxon>
        <taxon>Chalcidoidea</taxon>
        <taxon>Trichogrammatidae</taxon>
        <taxon>Trichogramma</taxon>
    </lineage>
</organism>
<dbReference type="Proteomes" id="UP001627154">
    <property type="component" value="Unassembled WGS sequence"/>
</dbReference>
<accession>A0ABD2WST7</accession>
<gene>
    <name evidence="2" type="ORF">TKK_010357</name>
</gene>
<comment type="caution">
    <text evidence="2">The sequence shown here is derived from an EMBL/GenBank/DDBJ whole genome shotgun (WGS) entry which is preliminary data.</text>
</comment>
<evidence type="ECO:0000313" key="2">
    <source>
        <dbReference type="EMBL" id="KAL3395531.1"/>
    </source>
</evidence>
<dbReference type="Pfam" id="PF24664">
    <property type="entry name" value="Monjiviricetes_fusion"/>
    <property type="match status" value="1"/>
</dbReference>
<feature type="signal peptide" evidence="1">
    <location>
        <begin position="1"/>
        <end position="23"/>
    </location>
</feature>
<sequence length="338" mass="37893">MGPKGAWIVLALSITMAIRDVYGIYGYDCGTKLTNLTTLSLVDIGECESNDEDVQATSIPAKLIQINDYNMIHAMECKVLVKRSTHYCGMHSHTSPVLFGEIEYYKEVSRDECEAMHVSSVFNGFNIKLMNIARNSTTRKAVIFAGKIDKNSHCTAGEAYDDPYGSFTDVLVTGYVIVTIRDYDVKLSLENNKVILEDGTACNVNARQCVSGDAANVCRTTISEAMCGANKYQVMYELFVSKINDKDNKNVMYSLDRHEYSFALMKTFEESVCGITLIHTEVPRLLIVENPASNHLFVKKELAPANFDIFAFIIAKFLFLENHLKGQLQNLYKSILKE</sequence>
<keyword evidence="1" id="KW-0732">Signal</keyword>
<evidence type="ECO:0000313" key="3">
    <source>
        <dbReference type="Proteomes" id="UP001627154"/>
    </source>
</evidence>
<dbReference type="AlphaFoldDB" id="A0ABD2WST7"/>